<dbReference type="SUPFAM" id="SSF47413">
    <property type="entry name" value="lambda repressor-like DNA-binding domains"/>
    <property type="match status" value="1"/>
</dbReference>
<protein>
    <submittedName>
        <fullName evidence="1">Transcriptional regulator</fullName>
    </submittedName>
</protein>
<dbReference type="Proteomes" id="UP000682739">
    <property type="component" value="Chromosome"/>
</dbReference>
<evidence type="ECO:0000313" key="2">
    <source>
        <dbReference type="Proteomes" id="UP000682739"/>
    </source>
</evidence>
<dbReference type="AlphaFoldDB" id="A0A975DDC3"/>
<gene>
    <name evidence="1" type="ORF">J1N51_06115</name>
</gene>
<sequence length="101" mass="11250">MTSVAGHKKLFPKQKKILTTFGEDLFLAMKRREFTKSLVAERTGLDPKTITKVFNGDPGVAIGAYLKVMAVFGMESNFADMAGHDELGSKLQDMKLLEKKR</sequence>
<keyword evidence="2" id="KW-1185">Reference proteome</keyword>
<evidence type="ECO:0000313" key="1">
    <source>
        <dbReference type="EMBL" id="QTH65016.1"/>
    </source>
</evidence>
<dbReference type="InterPro" id="IPR010982">
    <property type="entry name" value="Lambda_DNA-bd_dom_sf"/>
</dbReference>
<dbReference type="EMBL" id="CP072110">
    <property type="protein sequence ID" value="QTH65016.1"/>
    <property type="molecule type" value="Genomic_DNA"/>
</dbReference>
<accession>A0A975DDC3</accession>
<organism evidence="1 2">
    <name type="scientific">Psychrosphaera ytuae</name>
    <dbReference type="NCBI Taxonomy" id="2820710"/>
    <lineage>
        <taxon>Bacteria</taxon>
        <taxon>Pseudomonadati</taxon>
        <taxon>Pseudomonadota</taxon>
        <taxon>Gammaproteobacteria</taxon>
        <taxon>Alteromonadales</taxon>
        <taxon>Pseudoalteromonadaceae</taxon>
        <taxon>Psychrosphaera</taxon>
    </lineage>
</organism>
<dbReference type="GO" id="GO:0003677">
    <property type="term" value="F:DNA binding"/>
    <property type="evidence" value="ECO:0007669"/>
    <property type="project" value="InterPro"/>
</dbReference>
<dbReference type="RefSeq" id="WP_208833051.1">
    <property type="nucleotide sequence ID" value="NZ_CP072110.1"/>
</dbReference>
<dbReference type="KEGG" id="psym:J1N51_06115"/>
<reference evidence="1" key="1">
    <citation type="submission" date="2021-03" db="EMBL/GenBank/DDBJ databases">
        <title>Description of Psychrosphaera ytuae sp. nov. isolated from deep sea sediment of South China Sea.</title>
        <authorList>
            <person name="Zhang J."/>
            <person name="Xu X.-D."/>
        </authorList>
    </citation>
    <scope>NUCLEOTIDE SEQUENCE</scope>
    <source>
        <strain evidence="1">MTZ26</strain>
    </source>
</reference>
<name>A0A975DDC3_9GAMM</name>
<proteinExistence type="predicted"/>